<dbReference type="PANTHER" id="PTHR32246">
    <property type="entry name" value="INGRESSION PROTEIN FIC1"/>
    <property type="match status" value="1"/>
</dbReference>
<dbReference type="InterPro" id="IPR035892">
    <property type="entry name" value="C2_domain_sf"/>
</dbReference>
<dbReference type="Gene3D" id="2.60.40.150">
    <property type="entry name" value="C2 domain"/>
    <property type="match status" value="1"/>
</dbReference>
<evidence type="ECO:0000259" key="1">
    <source>
        <dbReference type="PROSITE" id="PS50004"/>
    </source>
</evidence>
<sequence>MSARYELEITISSARNLKNISWRHGSLNPYAVVWVDPKKQTHNNVDEVGDESPVWDEKLTISRIQLSISTSCTLTLRLTPSS</sequence>
<name>A0A9K3IUJ9_HELAN</name>
<evidence type="ECO:0000313" key="2">
    <source>
        <dbReference type="EMBL" id="KAF5803011.1"/>
    </source>
</evidence>
<reference evidence="2" key="1">
    <citation type="journal article" date="2017" name="Nature">
        <title>The sunflower genome provides insights into oil metabolism, flowering and Asterid evolution.</title>
        <authorList>
            <person name="Badouin H."/>
            <person name="Gouzy J."/>
            <person name="Grassa C.J."/>
            <person name="Murat F."/>
            <person name="Staton S.E."/>
            <person name="Cottret L."/>
            <person name="Lelandais-Briere C."/>
            <person name="Owens G.L."/>
            <person name="Carrere S."/>
            <person name="Mayjonade B."/>
            <person name="Legrand L."/>
            <person name="Gill N."/>
            <person name="Kane N.C."/>
            <person name="Bowers J.E."/>
            <person name="Hubner S."/>
            <person name="Bellec A."/>
            <person name="Berard A."/>
            <person name="Berges H."/>
            <person name="Blanchet N."/>
            <person name="Boniface M.C."/>
            <person name="Brunel D."/>
            <person name="Catrice O."/>
            <person name="Chaidir N."/>
            <person name="Claudel C."/>
            <person name="Donnadieu C."/>
            <person name="Faraut T."/>
            <person name="Fievet G."/>
            <person name="Helmstetter N."/>
            <person name="King M."/>
            <person name="Knapp S.J."/>
            <person name="Lai Z."/>
            <person name="Le Paslier M.C."/>
            <person name="Lippi Y."/>
            <person name="Lorenzon L."/>
            <person name="Mandel J.R."/>
            <person name="Marage G."/>
            <person name="Marchand G."/>
            <person name="Marquand E."/>
            <person name="Bret-Mestries E."/>
            <person name="Morien E."/>
            <person name="Nambeesan S."/>
            <person name="Nguyen T."/>
            <person name="Pegot-Espagnet P."/>
            <person name="Pouilly N."/>
            <person name="Raftis F."/>
            <person name="Sallet E."/>
            <person name="Schiex T."/>
            <person name="Thomas J."/>
            <person name="Vandecasteele C."/>
            <person name="Vares D."/>
            <person name="Vear F."/>
            <person name="Vautrin S."/>
            <person name="Crespi M."/>
            <person name="Mangin B."/>
            <person name="Burke J.M."/>
            <person name="Salse J."/>
            <person name="Munos S."/>
            <person name="Vincourt P."/>
            <person name="Rieseberg L.H."/>
            <person name="Langlade N.B."/>
        </authorList>
    </citation>
    <scope>NUCLEOTIDE SEQUENCE</scope>
    <source>
        <tissue evidence="2">Leaves</tissue>
    </source>
</reference>
<evidence type="ECO:0000313" key="3">
    <source>
        <dbReference type="Proteomes" id="UP000215914"/>
    </source>
</evidence>
<comment type="caution">
    <text evidence="2">The sequence shown here is derived from an EMBL/GenBank/DDBJ whole genome shotgun (WGS) entry which is preliminary data.</text>
</comment>
<protein>
    <submittedName>
        <fullName evidence="2">C2 domain-containing protein</fullName>
    </submittedName>
</protein>
<dbReference type="Gramene" id="mRNA:HanXRQr2_Chr06g0266321">
    <property type="protein sequence ID" value="CDS:HanXRQr2_Chr06g0266321.1"/>
    <property type="gene ID" value="HanXRQr2_Chr06g0266321"/>
</dbReference>
<dbReference type="Proteomes" id="UP000215914">
    <property type="component" value="Unassembled WGS sequence"/>
</dbReference>
<dbReference type="AlphaFoldDB" id="A0A9K3IUJ9"/>
<accession>A0A9K3IUJ9</accession>
<dbReference type="PANTHER" id="PTHR32246:SF20">
    <property type="entry name" value="CALCIUM-DEPENDENT LIPID-BINDING (CALB DOMAIN) FAMILY PROTEIN"/>
    <property type="match status" value="1"/>
</dbReference>
<dbReference type="InterPro" id="IPR000008">
    <property type="entry name" value="C2_dom"/>
</dbReference>
<gene>
    <name evidence="2" type="ORF">HanXRQr2_Chr06g0266321</name>
</gene>
<proteinExistence type="predicted"/>
<dbReference type="SUPFAM" id="SSF49562">
    <property type="entry name" value="C2 domain (Calcium/lipid-binding domain, CaLB)"/>
    <property type="match status" value="1"/>
</dbReference>
<dbReference type="PROSITE" id="PS50004">
    <property type="entry name" value="C2"/>
    <property type="match status" value="1"/>
</dbReference>
<keyword evidence="3" id="KW-1185">Reference proteome</keyword>
<feature type="domain" description="C2" evidence="1">
    <location>
        <begin position="1"/>
        <end position="82"/>
    </location>
</feature>
<dbReference type="EMBL" id="MNCJ02000321">
    <property type="protein sequence ID" value="KAF5803011.1"/>
    <property type="molecule type" value="Genomic_DNA"/>
</dbReference>
<reference evidence="2" key="2">
    <citation type="submission" date="2020-06" db="EMBL/GenBank/DDBJ databases">
        <title>Helianthus annuus Genome sequencing and assembly Release 2.</title>
        <authorList>
            <person name="Gouzy J."/>
            <person name="Langlade N."/>
            <person name="Munos S."/>
        </authorList>
    </citation>
    <scope>NUCLEOTIDE SEQUENCE</scope>
    <source>
        <tissue evidence="2">Leaves</tissue>
    </source>
</reference>
<dbReference type="Pfam" id="PF00168">
    <property type="entry name" value="C2"/>
    <property type="match status" value="1"/>
</dbReference>
<organism evidence="2 3">
    <name type="scientific">Helianthus annuus</name>
    <name type="common">Common sunflower</name>
    <dbReference type="NCBI Taxonomy" id="4232"/>
    <lineage>
        <taxon>Eukaryota</taxon>
        <taxon>Viridiplantae</taxon>
        <taxon>Streptophyta</taxon>
        <taxon>Embryophyta</taxon>
        <taxon>Tracheophyta</taxon>
        <taxon>Spermatophyta</taxon>
        <taxon>Magnoliopsida</taxon>
        <taxon>eudicotyledons</taxon>
        <taxon>Gunneridae</taxon>
        <taxon>Pentapetalae</taxon>
        <taxon>asterids</taxon>
        <taxon>campanulids</taxon>
        <taxon>Asterales</taxon>
        <taxon>Asteraceae</taxon>
        <taxon>Asteroideae</taxon>
        <taxon>Heliantheae alliance</taxon>
        <taxon>Heliantheae</taxon>
        <taxon>Helianthus</taxon>
    </lineage>
</organism>